<dbReference type="SUPFAM" id="SSF50249">
    <property type="entry name" value="Nucleic acid-binding proteins"/>
    <property type="match status" value="2"/>
</dbReference>
<comment type="caution">
    <text evidence="6">The sequence shown here is derived from an EMBL/GenBank/DDBJ whole genome shotgun (WGS) entry which is preliminary data.</text>
</comment>
<evidence type="ECO:0000259" key="5">
    <source>
        <dbReference type="SMART" id="SM00976"/>
    </source>
</evidence>
<dbReference type="PANTHER" id="PTHR14513:SF0">
    <property type="entry name" value="PROTECTION OF TELOMERES PROTEIN 1"/>
    <property type="match status" value="1"/>
</dbReference>
<dbReference type="InterPro" id="IPR028389">
    <property type="entry name" value="POT1"/>
</dbReference>
<dbReference type="InterPro" id="IPR057620">
    <property type="entry name" value="POT1A/B-like_OB"/>
</dbReference>
<keyword evidence="4" id="KW-0238">DNA-binding</keyword>
<evidence type="ECO:0000256" key="4">
    <source>
        <dbReference type="ARBA" id="ARBA00023125"/>
    </source>
</evidence>
<proteinExistence type="predicted"/>
<dbReference type="EMBL" id="JAFEMO010000645">
    <property type="protein sequence ID" value="KAH7511031.1"/>
    <property type="molecule type" value="Genomic_DNA"/>
</dbReference>
<dbReference type="InterPro" id="IPR012340">
    <property type="entry name" value="NA-bd_OB-fold"/>
</dbReference>
<sequence length="504" mass="58467">MMDRDDYKFMKIRDAILAINQKVNLIGVVVEWGLPKQTKGSDSFCALKVLDESRSTFGISVNFFAENMEKLPRVISVGDIIQLSHVVMKTHNGETYALFNKKFSSFALYEGRNGENFLPYQVSLRFRQRERDKKFIGGLRKWLSNFQLGEAQLISGYQLQASFTNAQALVVYFPVRAVSSWFINSYVYHDSRNIPLLREIKKGETINLACKILHTCEVGEGEWMVFVWDGTDTPPNHIHNKLEDEMDNQLPLQSEPFPLSRDILHSFPTVGSILRVMIDQGNKKHVLHMLNPGKWMIFLNLLCQVNAGLWYGVLTHSTRLRYMPSEDPLILERQRPFEKRLAMQYGRMPFWSFPWISRITEVDYNDDKPPFVTLMDVLTHQKVTAKFKCTIRVVAALPWRAEDVRSPCGNYRMRLTLEDPTARIHAFVYGEDGEKFFEGYPSVNILKRNLNKLLGVAVSDDGKEIKDAPRNPPWVQCCLKSYYLDKNDIWRSRHYRIFDTKLVG</sequence>
<dbReference type="InterPro" id="IPR011564">
    <property type="entry name" value="Telomer_end-bd_POT1/Cdc13"/>
</dbReference>
<keyword evidence="2" id="KW-0158">Chromosome</keyword>
<name>A0ABQ8GWV8_9ROSI</name>
<comment type="subcellular location">
    <subcellularLocation>
        <location evidence="1">Chromosome</location>
        <location evidence="1">Telomere</location>
    </subcellularLocation>
</comment>
<evidence type="ECO:0000313" key="6">
    <source>
        <dbReference type="EMBL" id="KAH7511031.1"/>
    </source>
</evidence>
<evidence type="ECO:0000256" key="1">
    <source>
        <dbReference type="ARBA" id="ARBA00004574"/>
    </source>
</evidence>
<organism evidence="6 7">
    <name type="scientific">Xanthoceras sorbifolium</name>
    <dbReference type="NCBI Taxonomy" id="99658"/>
    <lineage>
        <taxon>Eukaryota</taxon>
        <taxon>Viridiplantae</taxon>
        <taxon>Streptophyta</taxon>
        <taxon>Embryophyta</taxon>
        <taxon>Tracheophyta</taxon>
        <taxon>Spermatophyta</taxon>
        <taxon>Magnoliopsida</taxon>
        <taxon>eudicotyledons</taxon>
        <taxon>Gunneridae</taxon>
        <taxon>Pentapetalae</taxon>
        <taxon>rosids</taxon>
        <taxon>malvids</taxon>
        <taxon>Sapindales</taxon>
        <taxon>Sapindaceae</taxon>
        <taxon>Xanthoceroideae</taxon>
        <taxon>Xanthoceras</taxon>
    </lineage>
</organism>
<dbReference type="CDD" id="cd04497">
    <property type="entry name" value="hPOT1_OB1_like"/>
    <property type="match status" value="1"/>
</dbReference>
<dbReference type="Gene3D" id="2.40.50.140">
    <property type="entry name" value="Nucleic acid-binding proteins"/>
    <property type="match status" value="2"/>
</dbReference>
<gene>
    <name evidence="6" type="ORF">JRO89_XSUnG0224300</name>
</gene>
<reference evidence="6 7" key="1">
    <citation type="submission" date="2021-02" db="EMBL/GenBank/DDBJ databases">
        <title>Plant Genome Project.</title>
        <authorList>
            <person name="Zhang R.-G."/>
        </authorList>
    </citation>
    <scope>NUCLEOTIDE SEQUENCE [LARGE SCALE GENOMIC DNA]</scope>
    <source>
        <tissue evidence="6">Leaves</tissue>
    </source>
</reference>
<dbReference type="Proteomes" id="UP000827721">
    <property type="component" value="Unassembled WGS sequence"/>
</dbReference>
<accession>A0ABQ8GWV8</accession>
<dbReference type="PANTHER" id="PTHR14513">
    <property type="entry name" value="PROTECTION OF TELOMERES 1"/>
    <property type="match status" value="1"/>
</dbReference>
<protein>
    <recommendedName>
        <fullName evidence="5">Telomeric single stranded DNA binding POT1/Cdc13 domain-containing protein</fullName>
    </recommendedName>
</protein>
<dbReference type="Pfam" id="PF25507">
    <property type="entry name" value="OB_POT1A"/>
    <property type="match status" value="1"/>
</dbReference>
<dbReference type="SMART" id="SM00976">
    <property type="entry name" value="Telo_bind"/>
    <property type="match status" value="1"/>
</dbReference>
<evidence type="ECO:0000256" key="3">
    <source>
        <dbReference type="ARBA" id="ARBA00022895"/>
    </source>
</evidence>
<dbReference type="Pfam" id="PF02765">
    <property type="entry name" value="POT1"/>
    <property type="match status" value="1"/>
</dbReference>
<keyword evidence="7" id="KW-1185">Reference proteome</keyword>
<evidence type="ECO:0000256" key="2">
    <source>
        <dbReference type="ARBA" id="ARBA00022454"/>
    </source>
</evidence>
<keyword evidence="3" id="KW-0779">Telomere</keyword>
<evidence type="ECO:0000313" key="7">
    <source>
        <dbReference type="Proteomes" id="UP000827721"/>
    </source>
</evidence>
<feature type="domain" description="Telomeric single stranded DNA binding POT1/Cdc13" evidence="5">
    <location>
        <begin position="9"/>
        <end position="144"/>
    </location>
</feature>